<dbReference type="PANTHER" id="PTHR34382:SF7">
    <property type="entry name" value="PTS SYSTEM N,N'-DIACETYLCHITOBIOSE-SPECIFIC EIIA COMPONENT"/>
    <property type="match status" value="1"/>
</dbReference>
<dbReference type="OrthoDB" id="389577at2"/>
<feature type="binding site" evidence="6">
    <location>
        <position position="78"/>
    </location>
    <ligand>
        <name>Mg(2+)</name>
        <dbReference type="ChEBI" id="CHEBI:18420"/>
        <note>ligand shared between all trimeric partners</note>
    </ligand>
</feature>
<evidence type="ECO:0000256" key="2">
    <source>
        <dbReference type="ARBA" id="ARBA00022597"/>
    </source>
</evidence>
<name>U2PP32_9FIRM</name>
<keyword evidence="6" id="KW-0460">Magnesium</keyword>
<dbReference type="EMBL" id="AWVI01000041">
    <property type="protein sequence ID" value="ERK45494.1"/>
    <property type="molecule type" value="Genomic_DNA"/>
</dbReference>
<dbReference type="PIRSF" id="PIRSF000699">
    <property type="entry name" value="PTS_IILac_III"/>
    <property type="match status" value="1"/>
</dbReference>
<evidence type="ECO:0000256" key="4">
    <source>
        <dbReference type="ARBA" id="ARBA00022683"/>
    </source>
</evidence>
<dbReference type="SUPFAM" id="SSF46973">
    <property type="entry name" value="Enzyme IIa from lactose specific PTS, IIa-lac"/>
    <property type="match status" value="1"/>
</dbReference>
<reference evidence="8 9" key="1">
    <citation type="submission" date="2013-06" db="EMBL/GenBank/DDBJ databases">
        <authorList>
            <person name="Weinstock G."/>
            <person name="Sodergren E."/>
            <person name="Lobos E.A."/>
            <person name="Fulton L."/>
            <person name="Fulton R."/>
            <person name="Courtney L."/>
            <person name="Fronick C."/>
            <person name="O'Laughlin M."/>
            <person name="Godfrey J."/>
            <person name="Wilson R.M."/>
            <person name="Miner T."/>
            <person name="Farmer C."/>
            <person name="Delehaunty K."/>
            <person name="Cordes M."/>
            <person name="Minx P."/>
            <person name="Tomlinson C."/>
            <person name="Chen J."/>
            <person name="Wollam A."/>
            <person name="Pepin K.H."/>
            <person name="Bhonagiri V."/>
            <person name="Zhang X."/>
            <person name="Warren W."/>
            <person name="Mitreva M."/>
            <person name="Mardis E.R."/>
            <person name="Wilson R.K."/>
        </authorList>
    </citation>
    <scope>NUCLEOTIDE SEQUENCE [LARGE SCALE GENOMIC DNA]</scope>
    <source>
        <strain evidence="8 9">ATCC 27803</strain>
    </source>
</reference>
<accession>U2PP32</accession>
<gene>
    <name evidence="8" type="ORF">HMPREF0367_00989</name>
</gene>
<comment type="caution">
    <text evidence="8">The sequence shown here is derived from an EMBL/GenBank/DDBJ whole genome shotgun (WGS) entry which is preliminary data.</text>
</comment>
<dbReference type="AlphaFoldDB" id="U2PP32"/>
<dbReference type="PATRIC" id="fig|649755.3.peg.919"/>
<proteinExistence type="predicted"/>
<dbReference type="InterPro" id="IPR036542">
    <property type="entry name" value="PTS_IIA_lac/cel_sf"/>
</dbReference>
<dbReference type="PANTHER" id="PTHR34382">
    <property type="entry name" value="PTS SYSTEM N,N'-DIACETYLCHITOBIOSE-SPECIFIC EIIA COMPONENT"/>
    <property type="match status" value="1"/>
</dbReference>
<keyword evidence="2" id="KW-0762">Sugar transport</keyword>
<keyword evidence="3 8" id="KW-0808">Transferase</keyword>
<dbReference type="PROSITE" id="PS51095">
    <property type="entry name" value="PTS_EIIA_TYPE_3"/>
    <property type="match status" value="1"/>
</dbReference>
<protein>
    <submittedName>
        <fullName evidence="8">Putative lichenan-specific phosphotransferase enzyme IIA component</fullName>
    </submittedName>
</protein>
<evidence type="ECO:0000313" key="8">
    <source>
        <dbReference type="EMBL" id="ERK45494.1"/>
    </source>
</evidence>
<feature type="modified residue" description="Phosphohistidine; by HPr" evidence="7">
    <location>
        <position position="75"/>
    </location>
</feature>
<dbReference type="Proteomes" id="UP000016658">
    <property type="component" value="Unassembled WGS sequence"/>
</dbReference>
<dbReference type="GO" id="GO:0046872">
    <property type="term" value="F:metal ion binding"/>
    <property type="evidence" value="ECO:0007669"/>
    <property type="project" value="UniProtKB-KW"/>
</dbReference>
<sequence>MDITETAFMLILNAGNARNNAKEAEQFASDYEFEQAEEAIKKAKDDLNQAHQIQTDLIQSEARGENQQFGLIMVHAQDHLSMAMMAIDHANSMIKLYQKLYQLEKER</sequence>
<feature type="active site" description="Tele-phosphohistidine intermediate" evidence="5">
    <location>
        <position position="75"/>
    </location>
</feature>
<evidence type="ECO:0000256" key="5">
    <source>
        <dbReference type="PIRSR" id="PIRSR000699-1"/>
    </source>
</evidence>
<evidence type="ECO:0000313" key="9">
    <source>
        <dbReference type="Proteomes" id="UP000016658"/>
    </source>
</evidence>
<dbReference type="GO" id="GO:0016740">
    <property type="term" value="F:transferase activity"/>
    <property type="evidence" value="ECO:0007669"/>
    <property type="project" value="UniProtKB-KW"/>
</dbReference>
<evidence type="ECO:0000256" key="6">
    <source>
        <dbReference type="PIRSR" id="PIRSR000699-2"/>
    </source>
</evidence>
<organism evidence="8 9">
    <name type="scientific">Faecalitalea cylindroides ATCC 27803</name>
    <dbReference type="NCBI Taxonomy" id="649755"/>
    <lineage>
        <taxon>Bacteria</taxon>
        <taxon>Bacillati</taxon>
        <taxon>Bacillota</taxon>
        <taxon>Erysipelotrichia</taxon>
        <taxon>Erysipelotrichales</taxon>
        <taxon>Erysipelotrichaceae</taxon>
        <taxon>Faecalitalea</taxon>
    </lineage>
</organism>
<dbReference type="Pfam" id="PF02255">
    <property type="entry name" value="PTS_IIA"/>
    <property type="match status" value="1"/>
</dbReference>
<dbReference type="GO" id="GO:0009401">
    <property type="term" value="P:phosphoenolpyruvate-dependent sugar phosphotransferase system"/>
    <property type="evidence" value="ECO:0007669"/>
    <property type="project" value="UniProtKB-KW"/>
</dbReference>
<evidence type="ECO:0000256" key="3">
    <source>
        <dbReference type="ARBA" id="ARBA00022679"/>
    </source>
</evidence>
<keyword evidence="4" id="KW-0598">Phosphotransferase system</keyword>
<keyword evidence="6" id="KW-0479">Metal-binding</keyword>
<dbReference type="RefSeq" id="WP_035402666.1">
    <property type="nucleotide sequence ID" value="NZ_KI271019.1"/>
</dbReference>
<keyword evidence="1" id="KW-0813">Transport</keyword>
<comment type="cofactor">
    <cofactor evidence="6">
        <name>Mg(2+)</name>
        <dbReference type="ChEBI" id="CHEBI:18420"/>
    </cofactor>
    <text evidence="6">Binds 1 Mg(2+) ion per trimer.</text>
</comment>
<evidence type="ECO:0000256" key="1">
    <source>
        <dbReference type="ARBA" id="ARBA00022448"/>
    </source>
</evidence>
<dbReference type="InterPro" id="IPR003188">
    <property type="entry name" value="PTS_IIA_lac/cel"/>
</dbReference>
<dbReference type="HOGENOM" id="CLU_152490_1_0_9"/>
<dbReference type="Gene3D" id="1.20.58.80">
    <property type="entry name" value="Phosphotransferase system, lactose/cellobiose-type IIA subunit"/>
    <property type="match status" value="1"/>
</dbReference>
<evidence type="ECO:0000256" key="7">
    <source>
        <dbReference type="PROSITE-ProRule" id="PRU00418"/>
    </source>
</evidence>